<dbReference type="PROSITE" id="PS51035">
    <property type="entry name" value="BAG"/>
    <property type="match status" value="1"/>
</dbReference>
<feature type="compositionally biased region" description="Basic and acidic residues" evidence="1">
    <location>
        <begin position="573"/>
        <end position="582"/>
    </location>
</feature>
<feature type="region of interest" description="Disordered" evidence="1">
    <location>
        <begin position="278"/>
        <end position="324"/>
    </location>
</feature>
<feature type="compositionally biased region" description="Low complexity" evidence="1">
    <location>
        <begin position="405"/>
        <end position="417"/>
    </location>
</feature>
<dbReference type="OrthoDB" id="333905at2759"/>
<feature type="compositionally biased region" description="Polar residues" evidence="1">
    <location>
        <begin position="309"/>
        <end position="320"/>
    </location>
</feature>
<feature type="compositionally biased region" description="Low complexity" evidence="1">
    <location>
        <begin position="244"/>
        <end position="255"/>
    </location>
</feature>
<evidence type="ECO:0000256" key="1">
    <source>
        <dbReference type="SAM" id="MobiDB-lite"/>
    </source>
</evidence>
<dbReference type="SUPFAM" id="SSF63491">
    <property type="entry name" value="BAG domain"/>
    <property type="match status" value="1"/>
</dbReference>
<feature type="compositionally biased region" description="Pro residues" evidence="1">
    <location>
        <begin position="203"/>
        <end position="212"/>
    </location>
</feature>
<feature type="compositionally biased region" description="Polar residues" evidence="1">
    <location>
        <begin position="386"/>
        <end position="404"/>
    </location>
</feature>
<feature type="compositionally biased region" description="Basic and acidic residues" evidence="1">
    <location>
        <begin position="532"/>
        <end position="549"/>
    </location>
</feature>
<feature type="domain" description="BAG" evidence="2">
    <location>
        <begin position="427"/>
        <end position="503"/>
    </location>
</feature>
<dbReference type="SMART" id="SM00264">
    <property type="entry name" value="BAG"/>
    <property type="match status" value="1"/>
</dbReference>
<comment type="caution">
    <text evidence="4">The sequence shown here is derived from an EMBL/GenBank/DDBJ whole genome shotgun (WGS) entry which is preliminary data.</text>
</comment>
<feature type="region of interest" description="Disordered" evidence="1">
    <location>
        <begin position="504"/>
        <end position="606"/>
    </location>
</feature>
<gene>
    <name evidence="4" type="primary">BAG4</name>
    <name evidence="4" type="ORF">DERF_012996</name>
    <name evidence="3" type="ORF">HUG17_6335</name>
</gene>
<dbReference type="AlphaFoldDB" id="A0A922HNL7"/>
<name>A0A922HNL7_DERFA</name>
<reference evidence="3" key="3">
    <citation type="journal article" date="2021" name="World Allergy Organ. J.">
        <title>Chromosome-level assembly of Dermatophagoides farinae genome and transcriptome reveals two novel allergens Der f 37 and Der f 39.</title>
        <authorList>
            <person name="Chen J."/>
            <person name="Cai Z."/>
            <person name="Fan D."/>
            <person name="Hu J."/>
            <person name="Hou Y."/>
            <person name="He Y."/>
            <person name="Zhang Z."/>
            <person name="Zhao Z."/>
            <person name="Gao P."/>
            <person name="Hu W."/>
            <person name="Sun J."/>
            <person name="Li J."/>
            <person name="Ji K."/>
        </authorList>
    </citation>
    <scope>NUCLEOTIDE SEQUENCE</scope>
    <source>
        <strain evidence="3">JKM2019</strain>
    </source>
</reference>
<evidence type="ECO:0000313" key="5">
    <source>
        <dbReference type="Proteomes" id="UP000790347"/>
    </source>
</evidence>
<evidence type="ECO:0000313" key="3">
    <source>
        <dbReference type="EMBL" id="KAH7643973.1"/>
    </source>
</evidence>
<feature type="compositionally biased region" description="Polar residues" evidence="1">
    <location>
        <begin position="84"/>
        <end position="102"/>
    </location>
</feature>
<feature type="compositionally biased region" description="Low complexity" evidence="1">
    <location>
        <begin position="560"/>
        <end position="572"/>
    </location>
</feature>
<feature type="compositionally biased region" description="Low complexity" evidence="1">
    <location>
        <begin position="295"/>
        <end position="308"/>
    </location>
</feature>
<protein>
    <submittedName>
        <fullName evidence="4">BAG domain</fullName>
    </submittedName>
</protein>
<dbReference type="EMBL" id="ASGP02000007">
    <property type="protein sequence ID" value="KAH9496975.1"/>
    <property type="molecule type" value="Genomic_DNA"/>
</dbReference>
<reference evidence="4" key="4">
    <citation type="journal article" date="2022" name="Res Sq">
        <title>Comparative Genomics Reveals Insights into the Divergent Evolution of Astigmatic Mites and Household Pest Adaptations.</title>
        <authorList>
            <person name="Xiong Q."/>
            <person name="Wan A.T.-Y."/>
            <person name="Liu X.-Y."/>
            <person name="Fung C.S.-H."/>
            <person name="Xiao X."/>
            <person name="Malainual N."/>
            <person name="Hou J."/>
            <person name="Wang L."/>
            <person name="Wang M."/>
            <person name="Yang K."/>
            <person name="Cui Y."/>
            <person name="Leung E."/>
            <person name="Nong W."/>
            <person name="Shin S.-K."/>
            <person name="Au S."/>
            <person name="Jeong K.Y."/>
            <person name="Chew F.T."/>
            <person name="Hui J."/>
            <person name="Leung T.F."/>
            <person name="Tungtrongchitr A."/>
            <person name="Zhong N."/>
            <person name="Liu Z."/>
            <person name="Tsui S."/>
        </authorList>
    </citation>
    <scope>NUCLEOTIDE SEQUENCE</scope>
    <source>
        <strain evidence="4">Derf</strain>
        <tissue evidence="4">Whole organism</tissue>
    </source>
</reference>
<sequence>MNNSNNNNRMNIDRDSFTNNTSTGNDNRWDSHTRSRAIDEFDRRFNELKLKYPELASKSLRSKMFEPTTTTAAAAQQHDHYQQHPPSQDNFNVPNNDSTQQPYYKDPIAEFMNDSRFHHHPHQQSIFHDMNPSSFFRSRFPETRYHHHDTFFNDTNDAINDEQQHQQPKVHHIPIQIEPRTSGGMANNALRSQSNRGSREQSPMPPPSPPPLSSSNADYQQQKAQHLNQQPPQCASLTPPPPLHFQQQQHQPQQLPIKNEQSFARSSDSSPRMVRSIPIQISKSNSSPSTTNERPQSSSPQQQQQQQQNIPVNESSSDPTTLADPNKVYAMSYEPIIRKNVSTPESILLDEEMPKVVPLSYEPVIQCKQAVNQQTAAAAAAPTPPSFSSNDGDNGQQLNEPSTSQNQQQQQQQQQQNTEKKEETPFDYIDEILYDLRNWEQQVHECQATTADDKGYKWLDEMLTLCVLRLDCINIDGDEELRKYRKQAINEVNRVVALLESKLQHEKDSKSNNVEHDDDKNESIINEDDDDSVKKTKDEKIDKKKDGKRTFKIFSRKSNKPSTSTSTSITASDSKDTDKNNNDLKSNNLDQSANNSSMIVGRETEV</sequence>
<feature type="region of interest" description="Disordered" evidence="1">
    <location>
        <begin position="376"/>
        <end position="424"/>
    </location>
</feature>
<reference evidence="4" key="1">
    <citation type="submission" date="2013-05" db="EMBL/GenBank/DDBJ databases">
        <authorList>
            <person name="Yim A.K.Y."/>
            <person name="Chan T.F."/>
            <person name="Ji K.M."/>
            <person name="Liu X.Y."/>
            <person name="Zhou J.W."/>
            <person name="Li R.Q."/>
            <person name="Yang K.Y."/>
            <person name="Li J."/>
            <person name="Li M."/>
            <person name="Law P.T.W."/>
            <person name="Wu Y.L."/>
            <person name="Cai Z.L."/>
            <person name="Qin H."/>
            <person name="Bao Y."/>
            <person name="Leung R.K.K."/>
            <person name="Ng P.K.S."/>
            <person name="Zou J."/>
            <person name="Zhong X.J."/>
            <person name="Ran P.X."/>
            <person name="Zhong N.S."/>
            <person name="Liu Z.G."/>
            <person name="Tsui S.K.W."/>
        </authorList>
    </citation>
    <scope>NUCLEOTIDE SEQUENCE</scope>
    <source>
        <strain evidence="4">Derf</strain>
        <tissue evidence="4">Whole organism</tissue>
    </source>
</reference>
<dbReference type="Pfam" id="PF02179">
    <property type="entry name" value="BAG"/>
    <property type="match status" value="1"/>
</dbReference>
<feature type="region of interest" description="Disordered" evidence="1">
    <location>
        <begin position="67"/>
        <end position="102"/>
    </location>
</feature>
<accession>A0A922HNL7</accession>
<dbReference type="Proteomes" id="UP000828236">
    <property type="component" value="Unassembled WGS sequence"/>
</dbReference>
<dbReference type="Gene3D" id="1.20.58.120">
    <property type="entry name" value="BAG domain"/>
    <property type="match status" value="1"/>
</dbReference>
<feature type="compositionally biased region" description="Basic residues" evidence="1">
    <location>
        <begin position="550"/>
        <end position="559"/>
    </location>
</feature>
<feature type="region of interest" description="Disordered" evidence="1">
    <location>
        <begin position="1"/>
        <end position="31"/>
    </location>
</feature>
<reference evidence="3" key="2">
    <citation type="submission" date="2020-06" db="EMBL/GenBank/DDBJ databases">
        <authorList>
            <person name="Ji K."/>
            <person name="Li J."/>
        </authorList>
    </citation>
    <scope>NUCLEOTIDE SEQUENCE</scope>
    <source>
        <strain evidence="3">JKM2019</strain>
        <tissue evidence="3">Whole body</tissue>
    </source>
</reference>
<evidence type="ECO:0000313" key="4">
    <source>
        <dbReference type="EMBL" id="KAH9496975.1"/>
    </source>
</evidence>
<feature type="compositionally biased region" description="Low complexity" evidence="1">
    <location>
        <begin position="1"/>
        <end position="10"/>
    </location>
</feature>
<proteinExistence type="predicted"/>
<dbReference type="InterPro" id="IPR036533">
    <property type="entry name" value="BAG_dom_sf"/>
</dbReference>
<evidence type="ECO:0000259" key="2">
    <source>
        <dbReference type="PROSITE" id="PS51035"/>
    </source>
</evidence>
<feature type="compositionally biased region" description="Polar residues" evidence="1">
    <location>
        <begin position="17"/>
        <end position="26"/>
    </location>
</feature>
<organism evidence="4 5">
    <name type="scientific">Dermatophagoides farinae</name>
    <name type="common">American house dust mite</name>
    <dbReference type="NCBI Taxonomy" id="6954"/>
    <lineage>
        <taxon>Eukaryota</taxon>
        <taxon>Metazoa</taxon>
        <taxon>Ecdysozoa</taxon>
        <taxon>Arthropoda</taxon>
        <taxon>Chelicerata</taxon>
        <taxon>Arachnida</taxon>
        <taxon>Acari</taxon>
        <taxon>Acariformes</taxon>
        <taxon>Sarcoptiformes</taxon>
        <taxon>Astigmata</taxon>
        <taxon>Psoroptidia</taxon>
        <taxon>Analgoidea</taxon>
        <taxon>Pyroglyphidae</taxon>
        <taxon>Dermatophagoidinae</taxon>
        <taxon>Dermatophagoides</taxon>
    </lineage>
</organism>
<feature type="region of interest" description="Disordered" evidence="1">
    <location>
        <begin position="178"/>
        <end position="255"/>
    </location>
</feature>
<keyword evidence="5" id="KW-1185">Reference proteome</keyword>
<dbReference type="GO" id="GO:0051087">
    <property type="term" value="F:protein-folding chaperone binding"/>
    <property type="evidence" value="ECO:0007669"/>
    <property type="project" value="InterPro"/>
</dbReference>
<dbReference type="EMBL" id="SDOV01000002">
    <property type="protein sequence ID" value="KAH7643973.1"/>
    <property type="molecule type" value="Genomic_DNA"/>
</dbReference>
<feature type="compositionally biased region" description="Polar residues" evidence="1">
    <location>
        <begin position="216"/>
        <end position="236"/>
    </location>
</feature>
<dbReference type="Proteomes" id="UP000790347">
    <property type="component" value="Unassembled WGS sequence"/>
</dbReference>
<dbReference type="InterPro" id="IPR003103">
    <property type="entry name" value="BAG_domain"/>
</dbReference>
<feature type="compositionally biased region" description="Basic and acidic residues" evidence="1">
    <location>
        <begin position="504"/>
        <end position="522"/>
    </location>
</feature>
<feature type="compositionally biased region" description="Polar residues" evidence="1">
    <location>
        <begin position="279"/>
        <end position="294"/>
    </location>
</feature>